<feature type="domain" description="MADF" evidence="3">
    <location>
        <begin position="4"/>
        <end position="94"/>
    </location>
</feature>
<evidence type="ECO:0000259" key="4">
    <source>
        <dbReference type="PROSITE" id="PS51031"/>
    </source>
</evidence>
<dbReference type="PROSITE" id="PS51029">
    <property type="entry name" value="MADF"/>
    <property type="match status" value="1"/>
</dbReference>
<dbReference type="AlphaFoldDB" id="A0A4C1Z054"/>
<dbReference type="GO" id="GO:0003677">
    <property type="term" value="F:DNA binding"/>
    <property type="evidence" value="ECO:0007669"/>
    <property type="project" value="InterPro"/>
</dbReference>
<evidence type="ECO:0000256" key="2">
    <source>
        <dbReference type="SAM" id="MobiDB-lite"/>
    </source>
</evidence>
<dbReference type="GO" id="GO:0006357">
    <property type="term" value="P:regulation of transcription by RNA polymerase II"/>
    <property type="evidence" value="ECO:0007669"/>
    <property type="project" value="TreeGrafter"/>
</dbReference>
<protein>
    <submittedName>
        <fullName evidence="5">Transcription factor Adf-1</fullName>
    </submittedName>
</protein>
<keyword evidence="6" id="KW-1185">Reference proteome</keyword>
<reference evidence="5 6" key="1">
    <citation type="journal article" date="2019" name="Commun. Biol.">
        <title>The bagworm genome reveals a unique fibroin gene that provides high tensile strength.</title>
        <authorList>
            <person name="Kono N."/>
            <person name="Nakamura H."/>
            <person name="Ohtoshi R."/>
            <person name="Tomita M."/>
            <person name="Numata K."/>
            <person name="Arakawa K."/>
        </authorList>
    </citation>
    <scope>NUCLEOTIDE SEQUENCE [LARGE SCALE GENOMIC DNA]</scope>
</reference>
<dbReference type="SMART" id="SM00595">
    <property type="entry name" value="MADF"/>
    <property type="match status" value="1"/>
</dbReference>
<evidence type="ECO:0000256" key="1">
    <source>
        <dbReference type="PROSITE-ProRule" id="PRU00371"/>
    </source>
</evidence>
<dbReference type="GO" id="GO:0005634">
    <property type="term" value="C:nucleus"/>
    <property type="evidence" value="ECO:0007669"/>
    <property type="project" value="UniProtKB-SubCell"/>
</dbReference>
<evidence type="ECO:0000313" key="5">
    <source>
        <dbReference type="EMBL" id="GBP80563.1"/>
    </source>
</evidence>
<evidence type="ECO:0000259" key="3">
    <source>
        <dbReference type="PROSITE" id="PS51029"/>
    </source>
</evidence>
<feature type="domain" description="BESS" evidence="4">
    <location>
        <begin position="169"/>
        <end position="208"/>
    </location>
</feature>
<keyword evidence="1" id="KW-0539">Nucleus</keyword>
<dbReference type="PANTHER" id="PTHR12243">
    <property type="entry name" value="MADF DOMAIN TRANSCRIPTION FACTOR"/>
    <property type="match status" value="1"/>
</dbReference>
<comment type="caution">
    <text evidence="5">The sequence shown here is derived from an EMBL/GenBank/DDBJ whole genome shotgun (WGS) entry which is preliminary data.</text>
</comment>
<gene>
    <name evidence="5" type="primary">Adf1</name>
    <name evidence="5" type="ORF">EVAR_37667_1</name>
</gene>
<organism evidence="5 6">
    <name type="scientific">Eumeta variegata</name>
    <name type="common">Bagworm moth</name>
    <name type="synonym">Eumeta japonica</name>
    <dbReference type="NCBI Taxonomy" id="151549"/>
    <lineage>
        <taxon>Eukaryota</taxon>
        <taxon>Metazoa</taxon>
        <taxon>Ecdysozoa</taxon>
        <taxon>Arthropoda</taxon>
        <taxon>Hexapoda</taxon>
        <taxon>Insecta</taxon>
        <taxon>Pterygota</taxon>
        <taxon>Neoptera</taxon>
        <taxon>Endopterygota</taxon>
        <taxon>Lepidoptera</taxon>
        <taxon>Glossata</taxon>
        <taxon>Ditrysia</taxon>
        <taxon>Tineoidea</taxon>
        <taxon>Psychidae</taxon>
        <taxon>Oiketicinae</taxon>
        <taxon>Eumeta</taxon>
    </lineage>
</organism>
<dbReference type="EMBL" id="BGZK01001468">
    <property type="protein sequence ID" value="GBP80563.1"/>
    <property type="molecule type" value="Genomic_DNA"/>
</dbReference>
<feature type="region of interest" description="Disordered" evidence="2">
    <location>
        <begin position="99"/>
        <end position="143"/>
    </location>
</feature>
<dbReference type="Proteomes" id="UP000299102">
    <property type="component" value="Unassembled WGS sequence"/>
</dbReference>
<accession>A0A4C1Z054</accession>
<dbReference type="OrthoDB" id="6081971at2759"/>
<evidence type="ECO:0000313" key="6">
    <source>
        <dbReference type="Proteomes" id="UP000299102"/>
    </source>
</evidence>
<proteinExistence type="predicted"/>
<dbReference type="Pfam" id="PF10545">
    <property type="entry name" value="MADF_DNA_bdg"/>
    <property type="match status" value="1"/>
</dbReference>
<dbReference type="InterPro" id="IPR004210">
    <property type="entry name" value="BESS_motif"/>
</dbReference>
<comment type="subcellular location">
    <subcellularLocation>
        <location evidence="1">Nucleus</location>
    </subcellularLocation>
</comment>
<sequence length="341" mass="38988">MTDDLIELVRQRKVIYDSKCKDYKDHFMRNAAWEEIAEILEQPVNKCKDDWAKLRNAFASALKRRRNKKSGQAAAALVPWKYEESLSFLLPYMECRSTKTNVTTTPESPPTEESPDESLPESPSTSRSQSQSSSSRGKPNKEPKLQELYDLMKSSQDLRRQKQNFRQDMDETDLFFLSMSKELKALPKLEQTKIKLDLHTAISQALIRQLEHRDKILKTPIKITTQRFIQSTPQHQSSTYIQTTANAELPIYNQSPSHDQSPTYIELSIPTTSRAQNHADSSTYIQTTADVHQSLTCTQSPIHAQSPTYIQSSSFPSGSHSKPVVSDNMKAYYDSINFEDE</sequence>
<dbReference type="GO" id="GO:0005667">
    <property type="term" value="C:transcription regulator complex"/>
    <property type="evidence" value="ECO:0007669"/>
    <property type="project" value="TreeGrafter"/>
</dbReference>
<feature type="compositionally biased region" description="Low complexity" evidence="2">
    <location>
        <begin position="120"/>
        <end position="136"/>
    </location>
</feature>
<dbReference type="PANTHER" id="PTHR12243:SF69">
    <property type="entry name" value="SI:CH73-59F11.3"/>
    <property type="match status" value="1"/>
</dbReference>
<dbReference type="PROSITE" id="PS51031">
    <property type="entry name" value="BESS"/>
    <property type="match status" value="1"/>
</dbReference>
<name>A0A4C1Z054_EUMVA</name>
<dbReference type="InterPro" id="IPR006578">
    <property type="entry name" value="MADF-dom"/>
</dbReference>
<dbReference type="InterPro" id="IPR039353">
    <property type="entry name" value="TF_Adf1"/>
</dbReference>